<feature type="domain" description="GGDEF" evidence="5">
    <location>
        <begin position="289"/>
        <end position="421"/>
    </location>
</feature>
<dbReference type="Pfam" id="PF00989">
    <property type="entry name" value="PAS"/>
    <property type="match status" value="1"/>
</dbReference>
<evidence type="ECO:0000313" key="6">
    <source>
        <dbReference type="EMBL" id="PSW04369.1"/>
    </source>
</evidence>
<dbReference type="InterPro" id="IPR029787">
    <property type="entry name" value="Nucleotide_cyclase"/>
</dbReference>
<gene>
    <name evidence="6" type="ORF">C9I89_13680</name>
</gene>
<evidence type="ECO:0000256" key="3">
    <source>
        <dbReference type="ARBA" id="ARBA00034247"/>
    </source>
</evidence>
<dbReference type="FunFam" id="3.30.70.270:FF:000001">
    <property type="entry name" value="Diguanylate cyclase domain protein"/>
    <property type="match status" value="1"/>
</dbReference>
<organism evidence="6 7">
    <name type="scientific">Photobacterium lipolyticum</name>
    <dbReference type="NCBI Taxonomy" id="266810"/>
    <lineage>
        <taxon>Bacteria</taxon>
        <taxon>Pseudomonadati</taxon>
        <taxon>Pseudomonadota</taxon>
        <taxon>Gammaproteobacteria</taxon>
        <taxon>Vibrionales</taxon>
        <taxon>Vibrionaceae</taxon>
        <taxon>Photobacterium</taxon>
    </lineage>
</organism>
<comment type="catalytic activity">
    <reaction evidence="3">
        <text>2 GTP = 3',3'-c-di-GMP + 2 diphosphate</text>
        <dbReference type="Rhea" id="RHEA:24898"/>
        <dbReference type="ChEBI" id="CHEBI:33019"/>
        <dbReference type="ChEBI" id="CHEBI:37565"/>
        <dbReference type="ChEBI" id="CHEBI:58805"/>
        <dbReference type="EC" id="2.7.7.65"/>
    </reaction>
</comment>
<proteinExistence type="predicted"/>
<dbReference type="Proteomes" id="UP000240904">
    <property type="component" value="Unassembled WGS sequence"/>
</dbReference>
<dbReference type="SMART" id="SM00267">
    <property type="entry name" value="GGDEF"/>
    <property type="match status" value="1"/>
</dbReference>
<dbReference type="EMBL" id="PYMC01000009">
    <property type="protein sequence ID" value="PSW04369.1"/>
    <property type="molecule type" value="Genomic_DNA"/>
</dbReference>
<dbReference type="EC" id="2.7.7.65" evidence="2"/>
<comment type="cofactor">
    <cofactor evidence="1">
        <name>Mg(2+)</name>
        <dbReference type="ChEBI" id="CHEBI:18420"/>
    </cofactor>
</comment>
<dbReference type="SMART" id="SM00091">
    <property type="entry name" value="PAS"/>
    <property type="match status" value="2"/>
</dbReference>
<dbReference type="Gene3D" id="3.30.70.270">
    <property type="match status" value="1"/>
</dbReference>
<dbReference type="GO" id="GO:0052621">
    <property type="term" value="F:diguanylate cyclase activity"/>
    <property type="evidence" value="ECO:0007669"/>
    <property type="project" value="UniProtKB-EC"/>
</dbReference>
<sequence length="421" mass="47419">MLVNLSPAINEQLFIKSHYGVVIHRDFKALYADDNYARYFGYQSGQDIVSLTSLLQLIAPHEHESAIQAYRAVMSGKQQPGVSSYKNIDKNGNEFIVLTVDHVIEWQGEKAMQITIIDLSPHVETHRKLQASEERYRELVDGSIQGILVHKNFKPLFCNHAYAQMFGFEDDQALMNINSILPLISSIYHHQAQQDNQALLAGKKDAIKTESKGVRADGSTVWLSVLSRPVQWNGERVIQVTAMDITEQQLLRQQLEHRANYDGLTNLLNRRALSELLEKQFAYHQIHSAPLCCVLIDLDNFKAINDQYGHHIGDKILKLFAATSKKNIRESDYICRWGGEEFVLILPNTDIERAAFIAERLCDAIAKLRLPTGNGYVNFSASMGVSSLSDNTSNVDLLLSKADNALYQAKHLGKNRVVIAS</sequence>
<evidence type="ECO:0000256" key="1">
    <source>
        <dbReference type="ARBA" id="ARBA00001946"/>
    </source>
</evidence>
<dbReference type="Pfam" id="PF13426">
    <property type="entry name" value="PAS_9"/>
    <property type="match status" value="1"/>
</dbReference>
<dbReference type="InterPro" id="IPR043128">
    <property type="entry name" value="Rev_trsase/Diguanyl_cyclase"/>
</dbReference>
<dbReference type="NCBIfam" id="TIGR00229">
    <property type="entry name" value="sensory_box"/>
    <property type="match status" value="2"/>
</dbReference>
<dbReference type="SUPFAM" id="SSF55785">
    <property type="entry name" value="PYP-like sensor domain (PAS domain)"/>
    <property type="match status" value="2"/>
</dbReference>
<dbReference type="PANTHER" id="PTHR45138:SF9">
    <property type="entry name" value="DIGUANYLATE CYCLASE DGCM-RELATED"/>
    <property type="match status" value="1"/>
</dbReference>
<dbReference type="InterPro" id="IPR000160">
    <property type="entry name" value="GGDEF_dom"/>
</dbReference>
<dbReference type="PANTHER" id="PTHR45138">
    <property type="entry name" value="REGULATORY COMPONENTS OF SENSORY TRANSDUCTION SYSTEM"/>
    <property type="match status" value="1"/>
</dbReference>
<dbReference type="InterPro" id="IPR000014">
    <property type="entry name" value="PAS"/>
</dbReference>
<dbReference type="Pfam" id="PF00990">
    <property type="entry name" value="GGDEF"/>
    <property type="match status" value="1"/>
</dbReference>
<dbReference type="InterPro" id="IPR013767">
    <property type="entry name" value="PAS_fold"/>
</dbReference>
<dbReference type="InterPro" id="IPR035965">
    <property type="entry name" value="PAS-like_dom_sf"/>
</dbReference>
<dbReference type="PROSITE" id="PS50887">
    <property type="entry name" value="GGDEF"/>
    <property type="match status" value="1"/>
</dbReference>
<reference evidence="6 7" key="1">
    <citation type="submission" date="2018-03" db="EMBL/GenBank/DDBJ databases">
        <title>Whole genome sequencing of Histamine producing bacteria.</title>
        <authorList>
            <person name="Butler K."/>
        </authorList>
    </citation>
    <scope>NUCLEOTIDE SEQUENCE [LARGE SCALE GENOMIC DNA]</scope>
    <source>
        <strain evidence="6 7">DSM 16190</strain>
    </source>
</reference>
<name>A0A2T3MWM4_9GAMM</name>
<evidence type="ECO:0000313" key="7">
    <source>
        <dbReference type="Proteomes" id="UP000240904"/>
    </source>
</evidence>
<dbReference type="AlphaFoldDB" id="A0A2T3MWM4"/>
<protein>
    <recommendedName>
        <fullName evidence="2">diguanylate cyclase</fullName>
        <ecNumber evidence="2">2.7.7.65</ecNumber>
    </recommendedName>
</protein>
<dbReference type="NCBIfam" id="TIGR00254">
    <property type="entry name" value="GGDEF"/>
    <property type="match status" value="1"/>
</dbReference>
<evidence type="ECO:0000256" key="2">
    <source>
        <dbReference type="ARBA" id="ARBA00012528"/>
    </source>
</evidence>
<feature type="domain" description="PAC" evidence="4">
    <location>
        <begin position="207"/>
        <end position="257"/>
    </location>
</feature>
<evidence type="ECO:0000259" key="4">
    <source>
        <dbReference type="PROSITE" id="PS50113"/>
    </source>
</evidence>
<dbReference type="InterPro" id="IPR050469">
    <property type="entry name" value="Diguanylate_Cyclase"/>
</dbReference>
<evidence type="ECO:0000259" key="5">
    <source>
        <dbReference type="PROSITE" id="PS50887"/>
    </source>
</evidence>
<dbReference type="PROSITE" id="PS50113">
    <property type="entry name" value="PAC"/>
    <property type="match status" value="1"/>
</dbReference>
<dbReference type="Gene3D" id="3.30.450.20">
    <property type="entry name" value="PAS domain"/>
    <property type="match status" value="2"/>
</dbReference>
<dbReference type="SUPFAM" id="SSF55073">
    <property type="entry name" value="Nucleotide cyclase"/>
    <property type="match status" value="1"/>
</dbReference>
<dbReference type="CDD" id="cd00130">
    <property type="entry name" value="PAS"/>
    <property type="match status" value="2"/>
</dbReference>
<comment type="caution">
    <text evidence="6">The sequence shown here is derived from an EMBL/GenBank/DDBJ whole genome shotgun (WGS) entry which is preliminary data.</text>
</comment>
<dbReference type="InterPro" id="IPR000700">
    <property type="entry name" value="PAS-assoc_C"/>
</dbReference>
<keyword evidence="7" id="KW-1185">Reference proteome</keyword>
<dbReference type="OrthoDB" id="5800589at2"/>
<accession>A0A2T3MWM4</accession>
<dbReference type="CDD" id="cd01949">
    <property type="entry name" value="GGDEF"/>
    <property type="match status" value="1"/>
</dbReference>